<evidence type="ECO:0000313" key="1">
    <source>
        <dbReference type="EMBL" id="KAL3529488.1"/>
    </source>
</evidence>
<accession>A0ABD3AHT0</accession>
<gene>
    <name evidence="1" type="ORF">ACH5RR_008810</name>
</gene>
<evidence type="ECO:0008006" key="3">
    <source>
        <dbReference type="Google" id="ProtNLM"/>
    </source>
</evidence>
<reference evidence="1 2" key="1">
    <citation type="submission" date="2024-11" db="EMBL/GenBank/DDBJ databases">
        <title>A near-complete genome assembly of Cinchona calisaya.</title>
        <authorList>
            <person name="Lian D.C."/>
            <person name="Zhao X.W."/>
            <person name="Wei L."/>
        </authorList>
    </citation>
    <scope>NUCLEOTIDE SEQUENCE [LARGE SCALE GENOMIC DNA]</scope>
    <source>
        <tissue evidence="1">Nenye</tissue>
    </source>
</reference>
<proteinExistence type="predicted"/>
<dbReference type="EMBL" id="JBJUIK010000004">
    <property type="protein sequence ID" value="KAL3529488.1"/>
    <property type="molecule type" value="Genomic_DNA"/>
</dbReference>
<sequence length="110" mass="13133">MDPNSLKMCQDEEMKVIPSVDSSLPRLEHIRSILIKLDWTIFNSSLHEIQFFKVKHIRSILTKLDWTIFNSLLHEVQFLKVKHKWRSFNCKKAGFLFKFILVWSLLCKAQ</sequence>
<organism evidence="1 2">
    <name type="scientific">Cinchona calisaya</name>
    <dbReference type="NCBI Taxonomy" id="153742"/>
    <lineage>
        <taxon>Eukaryota</taxon>
        <taxon>Viridiplantae</taxon>
        <taxon>Streptophyta</taxon>
        <taxon>Embryophyta</taxon>
        <taxon>Tracheophyta</taxon>
        <taxon>Spermatophyta</taxon>
        <taxon>Magnoliopsida</taxon>
        <taxon>eudicotyledons</taxon>
        <taxon>Gunneridae</taxon>
        <taxon>Pentapetalae</taxon>
        <taxon>asterids</taxon>
        <taxon>lamiids</taxon>
        <taxon>Gentianales</taxon>
        <taxon>Rubiaceae</taxon>
        <taxon>Cinchonoideae</taxon>
        <taxon>Cinchoneae</taxon>
        <taxon>Cinchona</taxon>
    </lineage>
</organism>
<comment type="caution">
    <text evidence="1">The sequence shown here is derived from an EMBL/GenBank/DDBJ whole genome shotgun (WGS) entry which is preliminary data.</text>
</comment>
<dbReference type="AlphaFoldDB" id="A0ABD3AHT0"/>
<dbReference type="Proteomes" id="UP001630127">
    <property type="component" value="Unassembled WGS sequence"/>
</dbReference>
<keyword evidence="2" id="KW-1185">Reference proteome</keyword>
<protein>
    <recommendedName>
        <fullName evidence="3">Maturase K</fullName>
    </recommendedName>
</protein>
<name>A0ABD3AHT0_9GENT</name>
<evidence type="ECO:0000313" key="2">
    <source>
        <dbReference type="Proteomes" id="UP001630127"/>
    </source>
</evidence>